<feature type="compositionally biased region" description="Low complexity" evidence="2">
    <location>
        <begin position="74"/>
        <end position="107"/>
    </location>
</feature>
<dbReference type="InterPro" id="IPR052400">
    <property type="entry name" value="Zn2-C6_fungal_TF"/>
</dbReference>
<accession>A0AAJ0AW91</accession>
<feature type="compositionally biased region" description="Pro residues" evidence="2">
    <location>
        <begin position="108"/>
        <end position="127"/>
    </location>
</feature>
<sequence>MPASETPQSDDVRKRRAHKKSRKGCGNCKLRRVKCDESKPRCVKCVSYGVTCSYAPTSTATALSVEVAFKVDLSSSSPAPIRPRAQAQAQARPRPDPASSSRSAVVARPPPSAQTPFPPRYVPPPLPTTGSMESPDAAYQLTPTDVRLLERFQKRTILSLGTPRSKSIYEKKTLPIAFCHPVVMHTVIAMTHLHDLTLLTPTSPPPQATQTALAYHWYRGVSLLHRKLSAPILPSEHDALWLASAFISVAAFANVASLAAPRDAWPLRKESPSDLDWLKLGDGKKQVWKMTDTLRAPRGVFADAASEIYAHLMKPVEAPTPCTSINGDKDEDDGKKMDAWSPPLPEGFAELFNLIEDPTHTNPYFTAAASLATCWRVSSPAAAADPDSIELVKPFMGFISKLDPRFRRLLEEKDERAMLLLAYWYARVCDRRHWWMWRRAALETRAICEYLEEKWRERWEVRFVEFPRMMADQCEL</sequence>
<dbReference type="EMBL" id="JAHMHR010000007">
    <property type="protein sequence ID" value="KAK1690005.1"/>
    <property type="molecule type" value="Genomic_DNA"/>
</dbReference>
<dbReference type="SUPFAM" id="SSF57701">
    <property type="entry name" value="Zn2/Cys6 DNA-binding domain"/>
    <property type="match status" value="1"/>
</dbReference>
<name>A0AAJ0AW91_9PEZI</name>
<protein>
    <recommendedName>
        <fullName evidence="3">Zn(2)-C6 fungal-type domain-containing protein</fullName>
    </recommendedName>
</protein>
<dbReference type="InterPro" id="IPR036864">
    <property type="entry name" value="Zn2-C6_fun-type_DNA-bd_sf"/>
</dbReference>
<feature type="region of interest" description="Disordered" evidence="2">
    <location>
        <begin position="74"/>
        <end position="134"/>
    </location>
</feature>
<dbReference type="GO" id="GO:0000981">
    <property type="term" value="F:DNA-binding transcription factor activity, RNA polymerase II-specific"/>
    <property type="evidence" value="ECO:0007669"/>
    <property type="project" value="InterPro"/>
</dbReference>
<dbReference type="InterPro" id="IPR001138">
    <property type="entry name" value="Zn2Cys6_DnaBD"/>
</dbReference>
<dbReference type="SMART" id="SM00066">
    <property type="entry name" value="GAL4"/>
    <property type="match status" value="1"/>
</dbReference>
<gene>
    <name evidence="4" type="ORF">BDP55DRAFT_386295</name>
</gene>
<evidence type="ECO:0000313" key="4">
    <source>
        <dbReference type="EMBL" id="KAK1690005.1"/>
    </source>
</evidence>
<dbReference type="Proteomes" id="UP001224890">
    <property type="component" value="Unassembled WGS sequence"/>
</dbReference>
<feature type="domain" description="Zn(2)-C6 fungal-type" evidence="3">
    <location>
        <begin position="24"/>
        <end position="54"/>
    </location>
</feature>
<keyword evidence="5" id="KW-1185">Reference proteome</keyword>
<evidence type="ECO:0000259" key="3">
    <source>
        <dbReference type="PROSITE" id="PS50048"/>
    </source>
</evidence>
<comment type="caution">
    <text evidence="4">The sequence shown here is derived from an EMBL/GenBank/DDBJ whole genome shotgun (WGS) entry which is preliminary data.</text>
</comment>
<evidence type="ECO:0000256" key="2">
    <source>
        <dbReference type="SAM" id="MobiDB-lite"/>
    </source>
</evidence>
<dbReference type="GeneID" id="85451719"/>
<proteinExistence type="predicted"/>
<feature type="region of interest" description="Disordered" evidence="2">
    <location>
        <begin position="1"/>
        <end position="24"/>
    </location>
</feature>
<dbReference type="Pfam" id="PF00172">
    <property type="entry name" value="Zn_clus"/>
    <property type="match status" value="1"/>
</dbReference>
<evidence type="ECO:0000256" key="1">
    <source>
        <dbReference type="ARBA" id="ARBA00023242"/>
    </source>
</evidence>
<organism evidence="4 5">
    <name type="scientific">Colletotrichum godetiae</name>
    <dbReference type="NCBI Taxonomy" id="1209918"/>
    <lineage>
        <taxon>Eukaryota</taxon>
        <taxon>Fungi</taxon>
        <taxon>Dikarya</taxon>
        <taxon>Ascomycota</taxon>
        <taxon>Pezizomycotina</taxon>
        <taxon>Sordariomycetes</taxon>
        <taxon>Hypocreomycetidae</taxon>
        <taxon>Glomerellales</taxon>
        <taxon>Glomerellaceae</taxon>
        <taxon>Colletotrichum</taxon>
        <taxon>Colletotrichum acutatum species complex</taxon>
    </lineage>
</organism>
<feature type="compositionally biased region" description="Basic residues" evidence="2">
    <location>
        <begin position="14"/>
        <end position="23"/>
    </location>
</feature>
<evidence type="ECO:0000313" key="5">
    <source>
        <dbReference type="Proteomes" id="UP001224890"/>
    </source>
</evidence>
<dbReference type="GO" id="GO:0008270">
    <property type="term" value="F:zinc ion binding"/>
    <property type="evidence" value="ECO:0007669"/>
    <property type="project" value="InterPro"/>
</dbReference>
<dbReference type="Gene3D" id="4.10.240.10">
    <property type="entry name" value="Zn(2)-C6 fungal-type DNA-binding domain"/>
    <property type="match status" value="1"/>
</dbReference>
<dbReference type="RefSeq" id="XP_060433700.1">
    <property type="nucleotide sequence ID" value="XM_060567193.1"/>
</dbReference>
<dbReference type="PROSITE" id="PS00463">
    <property type="entry name" value="ZN2_CY6_FUNGAL_1"/>
    <property type="match status" value="1"/>
</dbReference>
<keyword evidence="1" id="KW-0539">Nucleus</keyword>
<dbReference type="PANTHER" id="PTHR47657:SF11">
    <property type="entry name" value="FINGER DOMAIN PROTEIN, PUTATIVE (AFU_ORTHOLOGUE AFUA_1G01650)-RELATED"/>
    <property type="match status" value="1"/>
</dbReference>
<dbReference type="PROSITE" id="PS50048">
    <property type="entry name" value="ZN2_CY6_FUNGAL_2"/>
    <property type="match status" value="1"/>
</dbReference>
<dbReference type="CDD" id="cd00067">
    <property type="entry name" value="GAL4"/>
    <property type="match status" value="1"/>
</dbReference>
<dbReference type="PANTHER" id="PTHR47657">
    <property type="entry name" value="STEROL REGULATORY ELEMENT-BINDING PROTEIN ECM22"/>
    <property type="match status" value="1"/>
</dbReference>
<reference evidence="4" key="1">
    <citation type="submission" date="2021-06" db="EMBL/GenBank/DDBJ databases">
        <title>Comparative genomics, transcriptomics and evolutionary studies reveal genomic signatures of adaptation to plant cell wall in hemibiotrophic fungi.</title>
        <authorList>
            <consortium name="DOE Joint Genome Institute"/>
            <person name="Baroncelli R."/>
            <person name="Diaz J.F."/>
            <person name="Benocci T."/>
            <person name="Peng M."/>
            <person name="Battaglia E."/>
            <person name="Haridas S."/>
            <person name="Andreopoulos W."/>
            <person name="Labutti K."/>
            <person name="Pangilinan J."/>
            <person name="Floch G.L."/>
            <person name="Makela M.R."/>
            <person name="Henrissat B."/>
            <person name="Grigoriev I.V."/>
            <person name="Crouch J.A."/>
            <person name="De Vries R.P."/>
            <person name="Sukno S.A."/>
            <person name="Thon M.R."/>
        </authorList>
    </citation>
    <scope>NUCLEOTIDE SEQUENCE</scope>
    <source>
        <strain evidence="4">CBS 193.32</strain>
    </source>
</reference>
<dbReference type="AlphaFoldDB" id="A0AAJ0AW91"/>